<sequence length="120" mass="14417">MILKQEKKIYWHEYHTIQLFKLKADLKAVFQSKCLKQLFCELKLVNDLRERKKNTPLCPFLAHIQLLCSKVFPANHTYFIFIQLTRHLNFFLKSHTKVLTQHDESSLLVQFLFHDSLPFI</sequence>
<dbReference type="Proteomes" id="UP000558488">
    <property type="component" value="Unassembled WGS sequence"/>
</dbReference>
<proteinExistence type="predicted"/>
<keyword evidence="2" id="KW-1185">Reference proteome</keyword>
<gene>
    <name evidence="1" type="ORF">mPipKuh1_009847</name>
</gene>
<comment type="caution">
    <text evidence="1">The sequence shown here is derived from an EMBL/GenBank/DDBJ whole genome shotgun (WGS) entry which is preliminary data.</text>
</comment>
<name>A0A7J7YX60_PIPKU</name>
<evidence type="ECO:0000313" key="2">
    <source>
        <dbReference type="Proteomes" id="UP000558488"/>
    </source>
</evidence>
<accession>A0A7J7YX60</accession>
<organism evidence="1 2">
    <name type="scientific">Pipistrellus kuhlii</name>
    <name type="common">Kuhl's pipistrelle</name>
    <dbReference type="NCBI Taxonomy" id="59472"/>
    <lineage>
        <taxon>Eukaryota</taxon>
        <taxon>Metazoa</taxon>
        <taxon>Chordata</taxon>
        <taxon>Craniata</taxon>
        <taxon>Vertebrata</taxon>
        <taxon>Euteleostomi</taxon>
        <taxon>Mammalia</taxon>
        <taxon>Eutheria</taxon>
        <taxon>Laurasiatheria</taxon>
        <taxon>Chiroptera</taxon>
        <taxon>Yangochiroptera</taxon>
        <taxon>Vespertilionidae</taxon>
        <taxon>Pipistrellus</taxon>
    </lineage>
</organism>
<reference evidence="1 2" key="1">
    <citation type="journal article" date="2020" name="Nature">
        <title>Six reference-quality genomes reveal evolution of bat adaptations.</title>
        <authorList>
            <person name="Jebb D."/>
            <person name="Huang Z."/>
            <person name="Pippel M."/>
            <person name="Hughes G.M."/>
            <person name="Lavrichenko K."/>
            <person name="Devanna P."/>
            <person name="Winkler S."/>
            <person name="Jermiin L.S."/>
            <person name="Skirmuntt E.C."/>
            <person name="Katzourakis A."/>
            <person name="Burkitt-Gray L."/>
            <person name="Ray D.A."/>
            <person name="Sullivan K.A.M."/>
            <person name="Roscito J.G."/>
            <person name="Kirilenko B.M."/>
            <person name="Davalos L.M."/>
            <person name="Corthals A.P."/>
            <person name="Power M.L."/>
            <person name="Jones G."/>
            <person name="Ransome R.D."/>
            <person name="Dechmann D.K.N."/>
            <person name="Locatelli A.G."/>
            <person name="Puechmaille S.J."/>
            <person name="Fedrigo O."/>
            <person name="Jarvis E.D."/>
            <person name="Hiller M."/>
            <person name="Vernes S.C."/>
            <person name="Myers E.W."/>
            <person name="Teeling E.C."/>
        </authorList>
    </citation>
    <scope>NUCLEOTIDE SEQUENCE [LARGE SCALE GENOMIC DNA]</scope>
    <source>
        <strain evidence="1">MPipKuh1</strain>
        <tissue evidence="1">Flight muscle</tissue>
    </source>
</reference>
<dbReference type="AlphaFoldDB" id="A0A7J7YX60"/>
<protein>
    <submittedName>
        <fullName evidence="1">Uncharacterized protein</fullName>
    </submittedName>
</protein>
<evidence type="ECO:0000313" key="1">
    <source>
        <dbReference type="EMBL" id="KAF6366428.1"/>
    </source>
</evidence>
<dbReference type="EMBL" id="JACAGB010000004">
    <property type="protein sequence ID" value="KAF6366428.1"/>
    <property type="molecule type" value="Genomic_DNA"/>
</dbReference>